<dbReference type="AlphaFoldDB" id="A0AAW4PT16"/>
<protein>
    <submittedName>
        <fullName evidence="1">Uncharacterized protein</fullName>
    </submittedName>
</protein>
<accession>A0AAW4PT16</accession>
<organism evidence="1 2">
    <name type="scientific">Haloarcula rubra</name>
    <dbReference type="NCBI Taxonomy" id="2487747"/>
    <lineage>
        <taxon>Archaea</taxon>
        <taxon>Methanobacteriati</taxon>
        <taxon>Methanobacteriota</taxon>
        <taxon>Stenosarchaea group</taxon>
        <taxon>Halobacteria</taxon>
        <taxon>Halobacteriales</taxon>
        <taxon>Haloarculaceae</taxon>
        <taxon>Haloarcula</taxon>
    </lineage>
</organism>
<evidence type="ECO:0000313" key="2">
    <source>
        <dbReference type="Proteomes" id="UP001430377"/>
    </source>
</evidence>
<comment type="caution">
    <text evidence="1">The sequence shown here is derived from an EMBL/GenBank/DDBJ whole genome shotgun (WGS) entry which is preliminary data.</text>
</comment>
<dbReference type="Proteomes" id="UP001430377">
    <property type="component" value="Unassembled WGS sequence"/>
</dbReference>
<gene>
    <name evidence="1" type="ORF">EGH21_11745</name>
</gene>
<proteinExistence type="predicted"/>
<reference evidence="1 2" key="1">
    <citation type="submission" date="2021-06" db="EMBL/GenBank/DDBJ databases">
        <title>Halomicroarcula sp. a new haloarchaeum isolated from saline soil.</title>
        <authorList>
            <person name="Duran-Viseras A."/>
            <person name="Sanchez-Porro C."/>
            <person name="Ventosa A."/>
        </authorList>
    </citation>
    <scope>NUCLEOTIDE SEQUENCE [LARGE SCALE GENOMIC DNA]</scope>
    <source>
        <strain evidence="1 2">F13</strain>
    </source>
</reference>
<keyword evidence="2" id="KW-1185">Reference proteome</keyword>
<name>A0AAW4PT16_9EURY</name>
<dbReference type="EMBL" id="RKLR01000004">
    <property type="protein sequence ID" value="MBX0323700.1"/>
    <property type="molecule type" value="Genomic_DNA"/>
</dbReference>
<sequence>MGSDGSVGDKLADQWRMMCPEHHHQLRDQQGPTVYCKRCNCAYRYADLVDKRETQPFAVVGRRD</sequence>
<evidence type="ECO:0000313" key="1">
    <source>
        <dbReference type="EMBL" id="MBX0323700.1"/>
    </source>
</evidence>
<dbReference type="RefSeq" id="WP_220618668.1">
    <property type="nucleotide sequence ID" value="NZ_RKLR01000004.1"/>
</dbReference>